<comment type="caution">
    <text evidence="2">The sequence shown here is derived from an EMBL/GenBank/DDBJ whole genome shotgun (WGS) entry which is preliminary data.</text>
</comment>
<keyword evidence="3" id="KW-1185">Reference proteome</keyword>
<proteinExistence type="predicted"/>
<keyword evidence="1" id="KW-0812">Transmembrane</keyword>
<evidence type="ECO:0000256" key="1">
    <source>
        <dbReference type="SAM" id="Phobius"/>
    </source>
</evidence>
<accession>A0AAW6T4W0</accession>
<reference evidence="2 3" key="1">
    <citation type="submission" date="2023-04" db="EMBL/GenBank/DDBJ databases">
        <title>Klugiella caeni sp. nov. isolated from the sludge of biochemical tank.</title>
        <authorList>
            <person name="Geng K."/>
        </authorList>
    </citation>
    <scope>NUCLEOTIDE SEQUENCE [LARGE SCALE GENOMIC DNA]</scope>
    <source>
        <strain evidence="2 3">YN-L-19</strain>
    </source>
</reference>
<dbReference type="RefSeq" id="WP_281488047.1">
    <property type="nucleotide sequence ID" value="NZ_JASATX010000001.1"/>
</dbReference>
<protein>
    <recommendedName>
        <fullName evidence="4">Integral membrane protein</fullName>
    </recommendedName>
</protein>
<evidence type="ECO:0000313" key="3">
    <source>
        <dbReference type="Proteomes" id="UP001321506"/>
    </source>
</evidence>
<organism evidence="2 3">
    <name type="scientific">Ruicaihuangia caeni</name>
    <dbReference type="NCBI Taxonomy" id="3042517"/>
    <lineage>
        <taxon>Bacteria</taxon>
        <taxon>Bacillati</taxon>
        <taxon>Actinomycetota</taxon>
        <taxon>Actinomycetes</taxon>
        <taxon>Micrococcales</taxon>
        <taxon>Microbacteriaceae</taxon>
        <taxon>Ruicaihuangia</taxon>
    </lineage>
</organism>
<evidence type="ECO:0000313" key="2">
    <source>
        <dbReference type="EMBL" id="MDI2098304.1"/>
    </source>
</evidence>
<dbReference type="Proteomes" id="UP001321506">
    <property type="component" value="Unassembled WGS sequence"/>
</dbReference>
<sequence length="124" mass="12804">MFVAVAFVAVIGLLTLFQAALALGAPWGRAAWGGQHAGVLPTGYRIGSAVSILVYGFIAVIALARADVVDVLPDGFAQVAMWVVFGFLALGVVMNAISRSRIERAVMTPVALVLAVLALLIALG</sequence>
<feature type="transmembrane region" description="Helical" evidence="1">
    <location>
        <begin position="104"/>
        <end position="123"/>
    </location>
</feature>
<evidence type="ECO:0008006" key="4">
    <source>
        <dbReference type="Google" id="ProtNLM"/>
    </source>
</evidence>
<dbReference type="EMBL" id="JASATX010000001">
    <property type="protein sequence ID" value="MDI2098304.1"/>
    <property type="molecule type" value="Genomic_DNA"/>
</dbReference>
<feature type="transmembrane region" description="Helical" evidence="1">
    <location>
        <begin position="46"/>
        <end position="64"/>
    </location>
</feature>
<keyword evidence="1" id="KW-0472">Membrane</keyword>
<keyword evidence="1" id="KW-1133">Transmembrane helix</keyword>
<gene>
    <name evidence="2" type="ORF">QF206_04900</name>
</gene>
<name>A0AAW6T4W0_9MICO</name>
<feature type="transmembrane region" description="Helical" evidence="1">
    <location>
        <begin position="76"/>
        <end position="98"/>
    </location>
</feature>
<dbReference type="AlphaFoldDB" id="A0AAW6T4W0"/>